<keyword evidence="6" id="KW-0472">Membrane</keyword>
<dbReference type="InterPro" id="IPR051906">
    <property type="entry name" value="TolC-like"/>
</dbReference>
<dbReference type="InterPro" id="IPR003423">
    <property type="entry name" value="OMP_efflux"/>
</dbReference>
<dbReference type="RefSeq" id="WP_114984413.1">
    <property type="nucleotide sequence ID" value="NZ_CP027806.1"/>
</dbReference>
<keyword evidence="9" id="KW-1185">Reference proteome</keyword>
<gene>
    <name evidence="8" type="ORF">CYPRO_1939</name>
</gene>
<dbReference type="PANTHER" id="PTHR30026">
    <property type="entry name" value="OUTER MEMBRANE PROTEIN TOLC"/>
    <property type="match status" value="1"/>
</dbReference>
<evidence type="ECO:0000313" key="9">
    <source>
        <dbReference type="Proteomes" id="UP000254808"/>
    </source>
</evidence>
<evidence type="ECO:0000256" key="3">
    <source>
        <dbReference type="ARBA" id="ARBA00022448"/>
    </source>
</evidence>
<keyword evidence="4" id="KW-1134">Transmembrane beta strand</keyword>
<evidence type="ECO:0000256" key="7">
    <source>
        <dbReference type="ARBA" id="ARBA00023237"/>
    </source>
</evidence>
<dbReference type="Pfam" id="PF02321">
    <property type="entry name" value="OEP"/>
    <property type="match status" value="1"/>
</dbReference>
<name>A0A345UL37_9BACT</name>
<evidence type="ECO:0000256" key="4">
    <source>
        <dbReference type="ARBA" id="ARBA00022452"/>
    </source>
</evidence>
<keyword evidence="3" id="KW-0813">Transport</keyword>
<evidence type="ECO:0000256" key="6">
    <source>
        <dbReference type="ARBA" id="ARBA00023136"/>
    </source>
</evidence>
<dbReference type="GO" id="GO:0009279">
    <property type="term" value="C:cell outer membrane"/>
    <property type="evidence" value="ECO:0007669"/>
    <property type="project" value="UniProtKB-SubCell"/>
</dbReference>
<proteinExistence type="inferred from homology"/>
<dbReference type="KEGG" id="cprv:CYPRO_1939"/>
<organism evidence="8 9">
    <name type="scientific">Cyclonatronum proteinivorum</name>
    <dbReference type="NCBI Taxonomy" id="1457365"/>
    <lineage>
        <taxon>Bacteria</taxon>
        <taxon>Pseudomonadati</taxon>
        <taxon>Balneolota</taxon>
        <taxon>Balneolia</taxon>
        <taxon>Balneolales</taxon>
        <taxon>Cyclonatronaceae</taxon>
        <taxon>Cyclonatronum</taxon>
    </lineage>
</organism>
<evidence type="ECO:0000256" key="2">
    <source>
        <dbReference type="ARBA" id="ARBA00007613"/>
    </source>
</evidence>
<dbReference type="AlphaFoldDB" id="A0A345UL37"/>
<protein>
    <submittedName>
        <fullName evidence="8">Outer membrane protein TolC</fullName>
    </submittedName>
</protein>
<dbReference type="GO" id="GO:0015288">
    <property type="term" value="F:porin activity"/>
    <property type="evidence" value="ECO:0007669"/>
    <property type="project" value="TreeGrafter"/>
</dbReference>
<comment type="similarity">
    <text evidence="2">Belongs to the outer membrane factor (OMF) (TC 1.B.17) family.</text>
</comment>
<dbReference type="EMBL" id="CP027806">
    <property type="protein sequence ID" value="AXJ01189.1"/>
    <property type="molecule type" value="Genomic_DNA"/>
</dbReference>
<dbReference type="GO" id="GO:0015562">
    <property type="term" value="F:efflux transmembrane transporter activity"/>
    <property type="evidence" value="ECO:0007669"/>
    <property type="project" value="InterPro"/>
</dbReference>
<sequence>MKSDLFHKTLKVSGVLLRVLCFAVISTEASGQTGTGAGYSPDSGAAVTEASAVNLQEALAAALANYPELAMYRHKTEIAELRRKKAYQTYLPKASLEARYTFLNETIGITLPDIQFEPVPGLIIAPDLPDVQLQSDRYFRASLQVEQVLLTGGEVLYAARAAEQGRIATVHQAEAAKTALIVEVTEAWDRVALIQQSVQVVSDGLARMDFEQERALKAWEEGLIPYYDLTQLRLFRQQLTDQLTELEGALQLTHEQLSLLTGLPVSRFAAVSPSSDAAALLFGEDEELFDSNAEVWQLRPEWQALNASVQAGEELVKARRGAYLPTAYAFFHRELYENDLSLLDPVWAAGAGLRWNIFNRGHTTRELQMAQQQLSISREQRNLAADGLQLQLQQAMIERNVAQRRYETAHEMVAEAEVMLGLAVRRYELGLGDAGERLQAETDYQQAQLRREQAAYALSRARMKVQKASGQLHAAPFLSSSASSNFN</sequence>
<dbReference type="GO" id="GO:1990281">
    <property type="term" value="C:efflux pump complex"/>
    <property type="evidence" value="ECO:0007669"/>
    <property type="project" value="TreeGrafter"/>
</dbReference>
<keyword evidence="5" id="KW-0812">Transmembrane</keyword>
<comment type="subcellular location">
    <subcellularLocation>
        <location evidence="1">Cell outer membrane</location>
    </subcellularLocation>
</comment>
<evidence type="ECO:0000256" key="5">
    <source>
        <dbReference type="ARBA" id="ARBA00022692"/>
    </source>
</evidence>
<dbReference type="Proteomes" id="UP000254808">
    <property type="component" value="Chromosome"/>
</dbReference>
<dbReference type="Gene3D" id="1.20.1600.10">
    <property type="entry name" value="Outer membrane efflux proteins (OEP)"/>
    <property type="match status" value="1"/>
</dbReference>
<evidence type="ECO:0000313" key="8">
    <source>
        <dbReference type="EMBL" id="AXJ01189.1"/>
    </source>
</evidence>
<dbReference type="OrthoDB" id="1674454at2"/>
<dbReference type="PANTHER" id="PTHR30026:SF20">
    <property type="entry name" value="OUTER MEMBRANE PROTEIN TOLC"/>
    <property type="match status" value="1"/>
</dbReference>
<evidence type="ECO:0000256" key="1">
    <source>
        <dbReference type="ARBA" id="ARBA00004442"/>
    </source>
</evidence>
<dbReference type="SUPFAM" id="SSF56954">
    <property type="entry name" value="Outer membrane efflux proteins (OEP)"/>
    <property type="match status" value="1"/>
</dbReference>
<keyword evidence="7" id="KW-0998">Cell outer membrane</keyword>
<reference evidence="8 9" key="1">
    <citation type="submission" date="2018-03" db="EMBL/GenBank/DDBJ databases">
        <title>Phenotypic and genomic properties of Cyclonatronum proteinivorum gen. nov., sp. nov., a haloalkaliphilic bacteroidete from soda lakes possessing Na+-translocating rhodopsin.</title>
        <authorList>
            <person name="Toshchakov S.V."/>
            <person name="Korzhenkov A."/>
            <person name="Samarov N.I."/>
            <person name="Kublanov I.V."/>
            <person name="Muntyan M.S."/>
            <person name="Sorokin D.Y."/>
        </authorList>
    </citation>
    <scope>NUCLEOTIDE SEQUENCE [LARGE SCALE GENOMIC DNA]</scope>
    <source>
        <strain evidence="8 9">Omega</strain>
    </source>
</reference>
<accession>A0A345UL37</accession>